<comment type="caution">
    <text evidence="9">The sequence shown here is derived from an EMBL/GenBank/DDBJ whole genome shotgun (WGS) entry which is preliminary data.</text>
</comment>
<evidence type="ECO:0000256" key="1">
    <source>
        <dbReference type="ARBA" id="ARBA00007452"/>
    </source>
</evidence>
<keyword evidence="3 7" id="KW-0227">DNA damage</keyword>
<dbReference type="SUPFAM" id="SSF57863">
    <property type="entry name" value="ArfGap/RecO-like zinc finger"/>
    <property type="match status" value="1"/>
</dbReference>
<dbReference type="Pfam" id="PF02565">
    <property type="entry name" value="RecO_C"/>
    <property type="match status" value="1"/>
</dbReference>
<dbReference type="Gene3D" id="2.40.50.140">
    <property type="entry name" value="Nucleic acid-binding proteins"/>
    <property type="match status" value="1"/>
</dbReference>
<accession>A0A2R9SXP4</accession>
<dbReference type="InterPro" id="IPR022572">
    <property type="entry name" value="DNA_rep/recomb_RecO_N"/>
</dbReference>
<reference evidence="9 10" key="1">
    <citation type="journal article" date="2010" name="BMC Genomics">
        <title>Genome sequence of the pattern forming Paenibacillus vortex bacterium reveals potential for thriving in complex environments.</title>
        <authorList>
            <person name="Sirota-Madi A."/>
            <person name="Olender T."/>
            <person name="Helman Y."/>
            <person name="Ingham C."/>
            <person name="Brainis I."/>
            <person name="Roth D."/>
            <person name="Hagi E."/>
            <person name="Brodsky L."/>
            <person name="Leshkowitz D."/>
            <person name="Galatenko V."/>
            <person name="Nikolaev V."/>
            <person name="Mugasimangalam R.C."/>
            <person name="Bransburg-Zabary S."/>
            <person name="Gutnick D.L."/>
            <person name="Lancet D."/>
            <person name="Ben-Jacob E."/>
        </authorList>
    </citation>
    <scope>NUCLEOTIDE SEQUENCE [LARGE SCALE GENOMIC DNA]</scope>
    <source>
        <strain evidence="9 10">V453</strain>
    </source>
</reference>
<comment type="function">
    <text evidence="7">Involved in DNA repair and RecF pathway recombination.</text>
</comment>
<dbReference type="Gene3D" id="1.20.1440.120">
    <property type="entry name" value="Recombination protein O, C-terminal domain"/>
    <property type="match status" value="1"/>
</dbReference>
<dbReference type="InterPro" id="IPR003717">
    <property type="entry name" value="RecO"/>
</dbReference>
<comment type="similarity">
    <text evidence="1 7">Belongs to the RecO family.</text>
</comment>
<evidence type="ECO:0000313" key="10">
    <source>
        <dbReference type="Proteomes" id="UP000003094"/>
    </source>
</evidence>
<keyword evidence="5 7" id="KW-0234">DNA repair</keyword>
<dbReference type="Proteomes" id="UP000003094">
    <property type="component" value="Unassembled WGS sequence"/>
</dbReference>
<evidence type="ECO:0000256" key="5">
    <source>
        <dbReference type="ARBA" id="ARBA00023204"/>
    </source>
</evidence>
<evidence type="ECO:0000256" key="3">
    <source>
        <dbReference type="ARBA" id="ARBA00022763"/>
    </source>
</evidence>
<dbReference type="Pfam" id="PF11967">
    <property type="entry name" value="RecO_N"/>
    <property type="match status" value="1"/>
</dbReference>
<dbReference type="InterPro" id="IPR012340">
    <property type="entry name" value="NA-bd_OB-fold"/>
</dbReference>
<evidence type="ECO:0000313" key="9">
    <source>
        <dbReference type="EMBL" id="EFU42060.1"/>
    </source>
</evidence>
<dbReference type="InterPro" id="IPR037278">
    <property type="entry name" value="ARFGAP/RecO"/>
</dbReference>
<gene>
    <name evidence="7" type="primary">recO</name>
    <name evidence="9" type="ORF">PVOR_11069</name>
</gene>
<sequence>MVAPGMVGGKRMLYRAEGIVIRSMDYGEGNKIITLCTKESGKVGVLVRGAKKVKSRHAALTQLFTYGEYVFFRNGTGLGNLNAGEIMESHHRLREDLVKAAYASYACELLDRVLQDEETGAFWFHQLKACMEALQEDKDPQIIINLYEMKILQAAGYGPELDVCISCNQTRKDEDMLVSPRLGGVLCRYCKHLDPPAMSVTPRTLKLLRLFGRLDLRRLGNVDVKDETKTELKTVMRALMDMQLGLRLKSQNFLDQMDKYNI</sequence>
<dbReference type="PANTHER" id="PTHR33991">
    <property type="entry name" value="DNA REPAIR PROTEIN RECO"/>
    <property type="match status" value="1"/>
</dbReference>
<dbReference type="NCBIfam" id="TIGR00613">
    <property type="entry name" value="reco"/>
    <property type="match status" value="1"/>
</dbReference>
<evidence type="ECO:0000256" key="7">
    <source>
        <dbReference type="HAMAP-Rule" id="MF_00201"/>
    </source>
</evidence>
<feature type="domain" description="DNA replication/recombination mediator RecO N-terminal" evidence="8">
    <location>
        <begin position="12"/>
        <end position="89"/>
    </location>
</feature>
<dbReference type="HAMAP" id="MF_00201">
    <property type="entry name" value="RecO"/>
    <property type="match status" value="1"/>
</dbReference>
<evidence type="ECO:0000256" key="4">
    <source>
        <dbReference type="ARBA" id="ARBA00023172"/>
    </source>
</evidence>
<evidence type="ECO:0000259" key="8">
    <source>
        <dbReference type="Pfam" id="PF11967"/>
    </source>
</evidence>
<proteinExistence type="inferred from homology"/>
<keyword evidence="4 7" id="KW-0233">DNA recombination</keyword>
<dbReference type="KEGG" id="pvo:PVOR_11069"/>
<dbReference type="GO" id="GO:0006310">
    <property type="term" value="P:DNA recombination"/>
    <property type="evidence" value="ECO:0007669"/>
    <property type="project" value="UniProtKB-UniRule"/>
</dbReference>
<dbReference type="InterPro" id="IPR042242">
    <property type="entry name" value="RecO_C"/>
</dbReference>
<name>A0A2R9SXP4_9BACL</name>
<dbReference type="EMBL" id="ADHJ01000017">
    <property type="protein sequence ID" value="EFU42060.1"/>
    <property type="molecule type" value="Genomic_DNA"/>
</dbReference>
<organism evidence="9 10">
    <name type="scientific">Paenibacillus vortex V453</name>
    <dbReference type="NCBI Taxonomy" id="715225"/>
    <lineage>
        <taxon>Bacteria</taxon>
        <taxon>Bacillati</taxon>
        <taxon>Bacillota</taxon>
        <taxon>Bacilli</taxon>
        <taxon>Bacillales</taxon>
        <taxon>Paenibacillaceae</taxon>
        <taxon>Paenibacillus</taxon>
    </lineage>
</organism>
<evidence type="ECO:0000256" key="6">
    <source>
        <dbReference type="ARBA" id="ARBA00033409"/>
    </source>
</evidence>
<dbReference type="GO" id="GO:0043590">
    <property type="term" value="C:bacterial nucleoid"/>
    <property type="evidence" value="ECO:0007669"/>
    <property type="project" value="TreeGrafter"/>
</dbReference>
<dbReference type="PANTHER" id="PTHR33991:SF1">
    <property type="entry name" value="DNA REPAIR PROTEIN RECO"/>
    <property type="match status" value="1"/>
</dbReference>
<dbReference type="GO" id="GO:0006302">
    <property type="term" value="P:double-strand break repair"/>
    <property type="evidence" value="ECO:0007669"/>
    <property type="project" value="TreeGrafter"/>
</dbReference>
<keyword evidence="10" id="KW-1185">Reference proteome</keyword>
<dbReference type="AlphaFoldDB" id="A0A2R9SXP4"/>
<evidence type="ECO:0000256" key="2">
    <source>
        <dbReference type="ARBA" id="ARBA00021310"/>
    </source>
</evidence>
<protein>
    <recommendedName>
        <fullName evidence="2 7">DNA repair protein RecO</fullName>
    </recommendedName>
    <alternativeName>
        <fullName evidence="6 7">Recombination protein O</fullName>
    </alternativeName>
</protein>
<dbReference type="SUPFAM" id="SSF50249">
    <property type="entry name" value="Nucleic acid-binding proteins"/>
    <property type="match status" value="1"/>
</dbReference>